<dbReference type="OrthoDB" id="10372588at2759"/>
<dbReference type="Proteomes" id="UP000293823">
    <property type="component" value="Unassembled WGS sequence"/>
</dbReference>
<evidence type="ECO:0000313" key="2">
    <source>
        <dbReference type="EMBL" id="RYO70984.1"/>
    </source>
</evidence>
<evidence type="ECO:0000313" key="3">
    <source>
        <dbReference type="Proteomes" id="UP000293823"/>
    </source>
</evidence>
<organism evidence="2 3">
    <name type="scientific">Alternaria arborescens</name>
    <dbReference type="NCBI Taxonomy" id="156630"/>
    <lineage>
        <taxon>Eukaryota</taxon>
        <taxon>Fungi</taxon>
        <taxon>Dikarya</taxon>
        <taxon>Ascomycota</taxon>
        <taxon>Pezizomycotina</taxon>
        <taxon>Dothideomycetes</taxon>
        <taxon>Pleosporomycetidae</taxon>
        <taxon>Pleosporales</taxon>
        <taxon>Pleosporineae</taxon>
        <taxon>Pleosporaceae</taxon>
        <taxon>Alternaria</taxon>
        <taxon>Alternaria sect. Alternaria</taxon>
    </lineage>
</organism>
<dbReference type="EMBL" id="PEJP01000008">
    <property type="protein sequence ID" value="RYO70984.1"/>
    <property type="molecule type" value="Genomic_DNA"/>
</dbReference>
<dbReference type="AlphaFoldDB" id="A0A4Q4SJW4"/>
<comment type="caution">
    <text evidence="2">The sequence shown here is derived from an EMBL/GenBank/DDBJ whole genome shotgun (WGS) entry which is preliminary data.</text>
</comment>
<evidence type="ECO:0000256" key="1">
    <source>
        <dbReference type="SAM" id="MobiDB-lite"/>
    </source>
</evidence>
<gene>
    <name evidence="2" type="ORF">AA0113_g2653</name>
</gene>
<protein>
    <submittedName>
        <fullName evidence="2">Uncharacterized protein</fullName>
    </submittedName>
</protein>
<feature type="region of interest" description="Disordered" evidence="1">
    <location>
        <begin position="1"/>
        <end position="85"/>
    </location>
</feature>
<name>A0A4Q4SJW4_9PLEO</name>
<accession>A0A4Q4SJW4</accession>
<reference evidence="3" key="1">
    <citation type="journal article" date="2019" name="bioRxiv">
        <title>Genomics, evolutionary history and diagnostics of the Alternaria alternata species group including apple and Asian pear pathotypes.</title>
        <authorList>
            <person name="Armitage A.D."/>
            <person name="Cockerton H.M."/>
            <person name="Sreenivasaprasad S."/>
            <person name="Woodhall J.W."/>
            <person name="Lane C.R."/>
            <person name="Harrison R.J."/>
            <person name="Clarkson J.P."/>
        </authorList>
    </citation>
    <scope>NUCLEOTIDE SEQUENCE [LARGE SCALE GENOMIC DNA]</scope>
    <source>
        <strain evidence="3">RGR 97.0016</strain>
    </source>
</reference>
<sequence>MGGDSEPILSIKSSKRGKTRTSSVSVRGRQGDSRPRQNIRVQSISDEDLQDVSDHSDDESFALLEAGKSQQSRKRSHFSPVNTGSALKDNHELLKSWSVEEVEEVLHAKKQEEDLKVRKKYEAKAKSDVDVANAKKEKSELEINYGYDFELYSSTSAKGTSERWFIHCESAKSKPEKIFIPKEKVPKDQLLYVKWNNLTKKERVQHGNPFRSYLNVEIPGFISRRKIR</sequence>
<proteinExistence type="predicted"/>
<keyword evidence="3" id="KW-1185">Reference proteome</keyword>
<feature type="compositionally biased region" description="Acidic residues" evidence="1">
    <location>
        <begin position="45"/>
        <end position="60"/>
    </location>
</feature>